<sequence length="74" mass="8070">MSDEEQTLSENKKSNSKHSSNSNNNSGMDTSNPYYVHSLDHPAKNKIGLVNGFIKPPSETENLTKYASGINATV</sequence>
<evidence type="ECO:0000256" key="1">
    <source>
        <dbReference type="SAM" id="MobiDB-lite"/>
    </source>
</evidence>
<dbReference type="AlphaFoldDB" id="A0AAD4VZY8"/>
<evidence type="ECO:0000313" key="2">
    <source>
        <dbReference type="EMBL" id="KAI5334323.1"/>
    </source>
</evidence>
<keyword evidence="3" id="KW-1185">Reference proteome</keyword>
<protein>
    <submittedName>
        <fullName evidence="2">Uncharacterized protein</fullName>
    </submittedName>
</protein>
<feature type="region of interest" description="Disordered" evidence="1">
    <location>
        <begin position="1"/>
        <end position="39"/>
    </location>
</feature>
<evidence type="ECO:0000313" key="3">
    <source>
        <dbReference type="Proteomes" id="UP001054821"/>
    </source>
</evidence>
<organism evidence="2 3">
    <name type="scientific">Prunus dulcis</name>
    <name type="common">Almond</name>
    <name type="synonym">Amygdalus dulcis</name>
    <dbReference type="NCBI Taxonomy" id="3755"/>
    <lineage>
        <taxon>Eukaryota</taxon>
        <taxon>Viridiplantae</taxon>
        <taxon>Streptophyta</taxon>
        <taxon>Embryophyta</taxon>
        <taxon>Tracheophyta</taxon>
        <taxon>Spermatophyta</taxon>
        <taxon>Magnoliopsida</taxon>
        <taxon>eudicotyledons</taxon>
        <taxon>Gunneridae</taxon>
        <taxon>Pentapetalae</taxon>
        <taxon>rosids</taxon>
        <taxon>fabids</taxon>
        <taxon>Rosales</taxon>
        <taxon>Rosaceae</taxon>
        <taxon>Amygdaloideae</taxon>
        <taxon>Amygdaleae</taxon>
        <taxon>Prunus</taxon>
    </lineage>
</organism>
<reference evidence="2 3" key="1">
    <citation type="journal article" date="2022" name="G3 (Bethesda)">
        <title>Whole-genome sequence and methylome profiling of the almond [Prunus dulcis (Mill.) D.A. Webb] cultivar 'Nonpareil'.</title>
        <authorList>
            <person name="D'Amico-Willman K.M."/>
            <person name="Ouma W.Z."/>
            <person name="Meulia T."/>
            <person name="Sideli G.M."/>
            <person name="Gradziel T.M."/>
            <person name="Fresnedo-Ramirez J."/>
        </authorList>
    </citation>
    <scope>NUCLEOTIDE SEQUENCE [LARGE SCALE GENOMIC DNA]</scope>
    <source>
        <strain evidence="2">Clone GOH B32 T37-40</strain>
    </source>
</reference>
<name>A0AAD4VZY8_PRUDU</name>
<proteinExistence type="predicted"/>
<accession>A0AAD4VZY8</accession>
<gene>
    <name evidence="2" type="ORF">L3X38_024456</name>
</gene>
<feature type="compositionally biased region" description="Low complexity" evidence="1">
    <location>
        <begin position="17"/>
        <end position="26"/>
    </location>
</feature>
<dbReference type="EMBL" id="JAJFAZ020000004">
    <property type="protein sequence ID" value="KAI5334323.1"/>
    <property type="molecule type" value="Genomic_DNA"/>
</dbReference>
<dbReference type="Proteomes" id="UP001054821">
    <property type="component" value="Chromosome 4"/>
</dbReference>
<comment type="caution">
    <text evidence="2">The sequence shown here is derived from an EMBL/GenBank/DDBJ whole genome shotgun (WGS) entry which is preliminary data.</text>
</comment>